<dbReference type="OMA" id="ETHCKIA"/>
<organism evidence="1 2">
    <name type="scientific">Dothistroma septosporum (strain NZE10 / CBS 128990)</name>
    <name type="common">Red band needle blight fungus</name>
    <name type="synonym">Mycosphaerella pini</name>
    <dbReference type="NCBI Taxonomy" id="675120"/>
    <lineage>
        <taxon>Eukaryota</taxon>
        <taxon>Fungi</taxon>
        <taxon>Dikarya</taxon>
        <taxon>Ascomycota</taxon>
        <taxon>Pezizomycotina</taxon>
        <taxon>Dothideomycetes</taxon>
        <taxon>Dothideomycetidae</taxon>
        <taxon>Mycosphaerellales</taxon>
        <taxon>Mycosphaerellaceae</taxon>
        <taxon>Dothistroma</taxon>
    </lineage>
</organism>
<keyword evidence="2" id="KW-1185">Reference proteome</keyword>
<name>N1PZT2_DOTSN</name>
<accession>N1PZT2</accession>
<reference evidence="1 2" key="2">
    <citation type="journal article" date="2012" name="PLoS Pathog.">
        <title>Diverse lifestyles and strategies of plant pathogenesis encoded in the genomes of eighteen Dothideomycetes fungi.</title>
        <authorList>
            <person name="Ohm R.A."/>
            <person name="Feau N."/>
            <person name="Henrissat B."/>
            <person name="Schoch C.L."/>
            <person name="Horwitz B.A."/>
            <person name="Barry K.W."/>
            <person name="Condon B.J."/>
            <person name="Copeland A.C."/>
            <person name="Dhillon B."/>
            <person name="Glaser F."/>
            <person name="Hesse C.N."/>
            <person name="Kosti I."/>
            <person name="LaButti K."/>
            <person name="Lindquist E.A."/>
            <person name="Lucas S."/>
            <person name="Salamov A.A."/>
            <person name="Bradshaw R.E."/>
            <person name="Ciuffetti L."/>
            <person name="Hamelin R.C."/>
            <person name="Kema G.H.J."/>
            <person name="Lawrence C."/>
            <person name="Scott J.A."/>
            <person name="Spatafora J.W."/>
            <person name="Turgeon B.G."/>
            <person name="de Wit P.J.G.M."/>
            <person name="Zhong S."/>
            <person name="Goodwin S.B."/>
            <person name="Grigoriev I.V."/>
        </authorList>
    </citation>
    <scope>NUCLEOTIDE SEQUENCE [LARGE SCALE GENOMIC DNA]</scope>
    <source>
        <strain evidence="2">NZE10 / CBS 128990</strain>
    </source>
</reference>
<sequence length="323" mass="36547">MLSSQAYTERTAGRSMVLGLPEEVRLRITRVAEKVSSHVNVHAFTSKVRFPVTSASPSSPMAFLAPSLPFTLWHDTFQYYESFATTTTTAEHDFTSDMSNDYLTASLDTPASRLNELKNWLRGFITARDFFTMEPLHTLDDLHSALLAAVKEIRMKLDPELQATIHAAGESQHGIECNEDSFWTSRVLDVNKLYTTGLFGIKTLHRERATALLAIARDEVQWLTNEVRRLETHCKIAQDLKGCKNRESFSYYPSPRNERPEELRSLKGVGIVARVDGEGVDIDELLEDGEIEDEAMLEAGEDRRDSKDVIRGAKKENLNYMEL</sequence>
<dbReference type="AlphaFoldDB" id="N1PZT2"/>
<dbReference type="OrthoDB" id="3643542at2759"/>
<reference evidence="2" key="1">
    <citation type="journal article" date="2012" name="PLoS Genet.">
        <title>The genomes of the fungal plant pathogens Cladosporium fulvum and Dothistroma septosporum reveal adaptation to different hosts and lifestyles but also signatures of common ancestry.</title>
        <authorList>
            <person name="de Wit P.J.G.M."/>
            <person name="van der Burgt A."/>
            <person name="Oekmen B."/>
            <person name="Stergiopoulos I."/>
            <person name="Abd-Elsalam K.A."/>
            <person name="Aerts A.L."/>
            <person name="Bahkali A.H."/>
            <person name="Beenen H.G."/>
            <person name="Chettri P."/>
            <person name="Cox M.P."/>
            <person name="Datema E."/>
            <person name="de Vries R.P."/>
            <person name="Dhillon B."/>
            <person name="Ganley A.R."/>
            <person name="Griffiths S.A."/>
            <person name="Guo Y."/>
            <person name="Hamelin R.C."/>
            <person name="Henrissat B."/>
            <person name="Kabir M.S."/>
            <person name="Jashni M.K."/>
            <person name="Kema G."/>
            <person name="Klaubauf S."/>
            <person name="Lapidus A."/>
            <person name="Levasseur A."/>
            <person name="Lindquist E."/>
            <person name="Mehrabi R."/>
            <person name="Ohm R.A."/>
            <person name="Owen T.J."/>
            <person name="Salamov A."/>
            <person name="Schwelm A."/>
            <person name="Schijlen E."/>
            <person name="Sun H."/>
            <person name="van den Burg H.A."/>
            <person name="van Ham R.C.H.J."/>
            <person name="Zhang S."/>
            <person name="Goodwin S.B."/>
            <person name="Grigoriev I.V."/>
            <person name="Collemare J."/>
            <person name="Bradshaw R.E."/>
        </authorList>
    </citation>
    <scope>NUCLEOTIDE SEQUENCE [LARGE SCALE GENOMIC DNA]</scope>
    <source>
        <strain evidence="2">NZE10 / CBS 128990</strain>
    </source>
</reference>
<dbReference type="HOGENOM" id="CLU_860587_0_0_1"/>
<evidence type="ECO:0000313" key="2">
    <source>
        <dbReference type="Proteomes" id="UP000016933"/>
    </source>
</evidence>
<protein>
    <submittedName>
        <fullName evidence="1">Uncharacterized protein</fullName>
    </submittedName>
</protein>
<dbReference type="Proteomes" id="UP000016933">
    <property type="component" value="Unassembled WGS sequence"/>
</dbReference>
<dbReference type="EMBL" id="KB446536">
    <property type="protein sequence ID" value="EME47900.1"/>
    <property type="molecule type" value="Genomic_DNA"/>
</dbReference>
<proteinExistence type="predicted"/>
<gene>
    <name evidence="1" type="ORF">DOTSEDRAFT_69736</name>
</gene>
<evidence type="ECO:0000313" key="1">
    <source>
        <dbReference type="EMBL" id="EME47900.1"/>
    </source>
</evidence>
<dbReference type="eggNOG" id="ENOG502T8QZ">
    <property type="taxonomic scope" value="Eukaryota"/>
</dbReference>